<dbReference type="NCBIfam" id="TIGR00525">
    <property type="entry name" value="folB"/>
    <property type="match status" value="1"/>
</dbReference>
<sequence length="120" mass="13294">MTDRVALRGLRGRGYHGVFDRERQEGQTFIVDVVLGMDTRKAAMSDDLADTADYGAIARRVVEVVEGEPVNLIETLAQRIADVCLAEPVVEEVEVTVHKPDAPIPVRFDDVTVTIMRSRS</sequence>
<dbReference type="NCBIfam" id="TIGR00526">
    <property type="entry name" value="folB_dom"/>
    <property type="match status" value="1"/>
</dbReference>
<feature type="domain" description="Dihydroneopterin aldolase/epimerase" evidence="7">
    <location>
        <begin position="5"/>
        <end position="117"/>
    </location>
</feature>
<organism evidence="8 9">
    <name type="scientific">Carbonactinospora thermoautotrophica</name>
    <dbReference type="NCBI Taxonomy" id="1469144"/>
    <lineage>
        <taxon>Bacteria</taxon>
        <taxon>Bacillati</taxon>
        <taxon>Actinomycetota</taxon>
        <taxon>Actinomycetes</taxon>
        <taxon>Kitasatosporales</taxon>
        <taxon>Carbonactinosporaceae</taxon>
        <taxon>Carbonactinospora</taxon>
    </lineage>
</organism>
<dbReference type="STRING" id="1469144.LI90_518"/>
<dbReference type="EMBL" id="LAXD01000001">
    <property type="protein sequence ID" value="KWW98888.1"/>
    <property type="molecule type" value="Genomic_DNA"/>
</dbReference>
<comment type="pathway">
    <text evidence="2 6">Cofactor biosynthesis; tetrahydrofolate biosynthesis; 2-amino-4-hydroxy-6-hydroxymethyl-7,8-dihydropteridine diphosphate from 7,8-dihydroneopterin triphosphate: step 3/4.</text>
</comment>
<keyword evidence="9" id="KW-1185">Reference proteome</keyword>
<dbReference type="AlphaFoldDB" id="A0A132MM22"/>
<comment type="function">
    <text evidence="6">Catalyzes the conversion of 7,8-dihydroneopterin to 6-hydroxymethyl-7,8-dihydropterin.</text>
</comment>
<comment type="similarity">
    <text evidence="3 6">Belongs to the DHNA family.</text>
</comment>
<dbReference type="GO" id="GO:0005737">
    <property type="term" value="C:cytoplasm"/>
    <property type="evidence" value="ECO:0007669"/>
    <property type="project" value="TreeGrafter"/>
</dbReference>
<comment type="catalytic activity">
    <reaction evidence="1 6">
        <text>7,8-dihydroneopterin = 6-hydroxymethyl-7,8-dihydropterin + glycolaldehyde</text>
        <dbReference type="Rhea" id="RHEA:10540"/>
        <dbReference type="ChEBI" id="CHEBI:17001"/>
        <dbReference type="ChEBI" id="CHEBI:17071"/>
        <dbReference type="ChEBI" id="CHEBI:44841"/>
        <dbReference type="EC" id="4.1.2.25"/>
    </reaction>
</comment>
<gene>
    <name evidence="8" type="ORF">LI90_518</name>
</gene>
<evidence type="ECO:0000256" key="4">
    <source>
        <dbReference type="ARBA" id="ARBA00022909"/>
    </source>
</evidence>
<reference evidence="9" key="1">
    <citation type="submission" date="2015-04" db="EMBL/GenBank/DDBJ databases">
        <title>Physiological reanalysis, assessment of diazotrophy, and genome sequences of multiple isolates of Streptomyces thermoautotrophicus.</title>
        <authorList>
            <person name="MacKellar D.C."/>
            <person name="Lieber L."/>
            <person name="Norman J."/>
            <person name="Bolger A."/>
            <person name="Tobin C."/>
            <person name="Murray J.W."/>
            <person name="Chang R."/>
            <person name="Ford T."/>
            <person name="Nguyen P.Q."/>
            <person name="Woodward J."/>
            <person name="Permingeat H."/>
            <person name="Joshi N.S."/>
            <person name="Silver P.A."/>
            <person name="Usadel B."/>
            <person name="Rutherford A.W."/>
            <person name="Friesen M."/>
            <person name="Prell J."/>
        </authorList>
    </citation>
    <scope>NUCLEOTIDE SEQUENCE [LARGE SCALE GENOMIC DNA]</scope>
    <source>
        <strain evidence="9">H1</strain>
    </source>
</reference>
<evidence type="ECO:0000313" key="8">
    <source>
        <dbReference type="EMBL" id="KWW98888.1"/>
    </source>
</evidence>
<keyword evidence="4 6" id="KW-0289">Folate biosynthesis</keyword>
<evidence type="ECO:0000256" key="1">
    <source>
        <dbReference type="ARBA" id="ARBA00001353"/>
    </source>
</evidence>
<dbReference type="CDD" id="cd00534">
    <property type="entry name" value="DHNA_DHNTPE"/>
    <property type="match status" value="1"/>
</dbReference>
<evidence type="ECO:0000256" key="5">
    <source>
        <dbReference type="ARBA" id="ARBA00023239"/>
    </source>
</evidence>
<dbReference type="GO" id="GO:0046656">
    <property type="term" value="P:folic acid biosynthetic process"/>
    <property type="evidence" value="ECO:0007669"/>
    <property type="project" value="UniProtKB-UniRule"/>
</dbReference>
<dbReference type="InterPro" id="IPR006156">
    <property type="entry name" value="Dihydroneopterin_aldolase"/>
</dbReference>
<evidence type="ECO:0000259" key="7">
    <source>
        <dbReference type="SMART" id="SM00905"/>
    </source>
</evidence>
<dbReference type="InterPro" id="IPR043133">
    <property type="entry name" value="GTP-CH-I_C/QueF"/>
</dbReference>
<evidence type="ECO:0000256" key="3">
    <source>
        <dbReference type="ARBA" id="ARBA00005708"/>
    </source>
</evidence>
<dbReference type="RefSeq" id="WP_066883822.1">
    <property type="nucleotide sequence ID" value="NZ_CP171739.1"/>
</dbReference>
<dbReference type="GO" id="GO:0004150">
    <property type="term" value="F:dihydroneopterin aldolase activity"/>
    <property type="evidence" value="ECO:0007669"/>
    <property type="project" value="UniProtKB-UniRule"/>
</dbReference>
<dbReference type="PATRIC" id="fig|1469144.10.peg.615"/>
<dbReference type="FunFam" id="3.30.1130.10:FF:000003">
    <property type="entry name" value="7,8-dihydroneopterin aldolase"/>
    <property type="match status" value="1"/>
</dbReference>
<evidence type="ECO:0000313" key="9">
    <source>
        <dbReference type="Proteomes" id="UP000070188"/>
    </source>
</evidence>
<comment type="caution">
    <text evidence="8">The sequence shown here is derived from an EMBL/GenBank/DDBJ whole genome shotgun (WGS) entry which is preliminary data.</text>
</comment>
<dbReference type="SMART" id="SM00905">
    <property type="entry name" value="FolB"/>
    <property type="match status" value="1"/>
</dbReference>
<dbReference type="GO" id="GO:0046654">
    <property type="term" value="P:tetrahydrofolate biosynthetic process"/>
    <property type="evidence" value="ECO:0007669"/>
    <property type="project" value="UniProtKB-UniRule"/>
</dbReference>
<dbReference type="PANTHER" id="PTHR42844:SF1">
    <property type="entry name" value="DIHYDRONEOPTERIN ALDOLASE 1-RELATED"/>
    <property type="match status" value="1"/>
</dbReference>
<keyword evidence="5 6" id="KW-0456">Lyase</keyword>
<evidence type="ECO:0000256" key="6">
    <source>
        <dbReference type="RuleBase" id="RU362079"/>
    </source>
</evidence>
<accession>A0A132MM22</accession>
<dbReference type="PANTHER" id="PTHR42844">
    <property type="entry name" value="DIHYDRONEOPTERIN ALDOLASE 1-RELATED"/>
    <property type="match status" value="1"/>
</dbReference>
<dbReference type="Pfam" id="PF02152">
    <property type="entry name" value="FolB"/>
    <property type="match status" value="1"/>
</dbReference>
<dbReference type="Proteomes" id="UP000070188">
    <property type="component" value="Unassembled WGS sequence"/>
</dbReference>
<dbReference type="UniPathway" id="UPA00077">
    <property type="reaction ID" value="UER00154"/>
</dbReference>
<name>A0A132MM22_9ACTN</name>
<protein>
    <recommendedName>
        <fullName evidence="6">7,8-dihydroneopterin aldolase</fullName>
        <ecNumber evidence="6">4.1.2.25</ecNumber>
    </recommendedName>
</protein>
<proteinExistence type="inferred from homology"/>
<evidence type="ECO:0000256" key="2">
    <source>
        <dbReference type="ARBA" id="ARBA00005013"/>
    </source>
</evidence>
<dbReference type="SUPFAM" id="SSF55620">
    <property type="entry name" value="Tetrahydrobiopterin biosynthesis enzymes-like"/>
    <property type="match status" value="1"/>
</dbReference>
<dbReference type="OrthoDB" id="3212934at2"/>
<dbReference type="InterPro" id="IPR006157">
    <property type="entry name" value="FolB_dom"/>
</dbReference>
<dbReference type="Gene3D" id="3.30.1130.10">
    <property type="match status" value="1"/>
</dbReference>
<dbReference type="EC" id="4.1.2.25" evidence="6"/>